<keyword evidence="9" id="KW-0378">Hydrolase</keyword>
<dbReference type="GO" id="GO:0006508">
    <property type="term" value="P:proteolysis"/>
    <property type="evidence" value="ECO:0007669"/>
    <property type="project" value="UniProtKB-KW"/>
</dbReference>
<dbReference type="GO" id="GO:0051028">
    <property type="term" value="P:mRNA transport"/>
    <property type="evidence" value="ECO:0007669"/>
    <property type="project" value="UniProtKB-KW"/>
</dbReference>
<evidence type="ECO:0000256" key="7">
    <source>
        <dbReference type="ARBA" id="ARBA00022670"/>
    </source>
</evidence>
<feature type="compositionally biased region" description="Polar residues" evidence="18">
    <location>
        <begin position="1072"/>
        <end position="1086"/>
    </location>
</feature>
<feature type="compositionally biased region" description="Basic and acidic residues" evidence="18">
    <location>
        <begin position="909"/>
        <end position="934"/>
    </location>
</feature>
<evidence type="ECO:0000256" key="15">
    <source>
        <dbReference type="ARBA" id="ARBA00023132"/>
    </source>
</evidence>
<dbReference type="InterPro" id="IPR036903">
    <property type="entry name" value="Nup98_auto-Pept-S59_dom_sf"/>
</dbReference>
<feature type="compositionally biased region" description="Low complexity" evidence="18">
    <location>
        <begin position="79"/>
        <end position="89"/>
    </location>
</feature>
<feature type="compositionally biased region" description="Low complexity" evidence="18">
    <location>
        <begin position="101"/>
        <end position="117"/>
    </location>
</feature>
<dbReference type="GO" id="GO:0008236">
    <property type="term" value="F:serine-type peptidase activity"/>
    <property type="evidence" value="ECO:0007669"/>
    <property type="project" value="UniProtKB-KW"/>
</dbReference>
<evidence type="ECO:0000256" key="4">
    <source>
        <dbReference type="ARBA" id="ARBA00008926"/>
    </source>
</evidence>
<feature type="compositionally biased region" description="Basic and acidic residues" evidence="18">
    <location>
        <begin position="943"/>
        <end position="952"/>
    </location>
</feature>
<dbReference type="GO" id="GO:0006405">
    <property type="term" value="P:RNA export from nucleus"/>
    <property type="evidence" value="ECO:0007669"/>
    <property type="project" value="TreeGrafter"/>
</dbReference>
<dbReference type="InterPro" id="IPR007230">
    <property type="entry name" value="Nup98_auto-Pept-S59_dom"/>
</dbReference>
<feature type="compositionally biased region" description="Polar residues" evidence="18">
    <location>
        <begin position="652"/>
        <end position="666"/>
    </location>
</feature>
<dbReference type="Pfam" id="PF21240">
    <property type="entry name" value="Nup98_GLEBS"/>
    <property type="match status" value="1"/>
</dbReference>
<evidence type="ECO:0000256" key="13">
    <source>
        <dbReference type="ARBA" id="ARBA00022927"/>
    </source>
</evidence>
<evidence type="ECO:0000313" key="20">
    <source>
        <dbReference type="EMBL" id="CAB3264521.1"/>
    </source>
</evidence>
<dbReference type="Gene3D" id="1.10.10.2360">
    <property type="match status" value="1"/>
</dbReference>
<feature type="compositionally biased region" description="Polar residues" evidence="18">
    <location>
        <begin position="676"/>
        <end position="685"/>
    </location>
</feature>
<evidence type="ECO:0000256" key="14">
    <source>
        <dbReference type="ARBA" id="ARBA00023010"/>
    </source>
</evidence>
<dbReference type="SUPFAM" id="SSF82215">
    <property type="entry name" value="C-terminal autoproteolytic domain of nucleoporin nup98"/>
    <property type="match status" value="1"/>
</dbReference>
<evidence type="ECO:0000256" key="17">
    <source>
        <dbReference type="ARBA" id="ARBA00023242"/>
    </source>
</evidence>
<evidence type="ECO:0000256" key="12">
    <source>
        <dbReference type="ARBA" id="ARBA00022825"/>
    </source>
</evidence>
<feature type="region of interest" description="Disordered" evidence="18">
    <location>
        <begin position="454"/>
        <end position="482"/>
    </location>
</feature>
<keyword evidence="10" id="KW-0068">Autocatalytic cleavage</keyword>
<keyword evidence="14" id="KW-0811">Translocation</keyword>
<feature type="region of interest" description="Disordered" evidence="18">
    <location>
        <begin position="133"/>
        <end position="158"/>
    </location>
</feature>
<dbReference type="GO" id="GO:0008139">
    <property type="term" value="F:nuclear localization sequence binding"/>
    <property type="evidence" value="ECO:0007669"/>
    <property type="project" value="TreeGrafter"/>
</dbReference>
<organism evidence="20">
    <name type="scientific">Phallusia mammillata</name>
    <dbReference type="NCBI Taxonomy" id="59560"/>
    <lineage>
        <taxon>Eukaryota</taxon>
        <taxon>Metazoa</taxon>
        <taxon>Chordata</taxon>
        <taxon>Tunicata</taxon>
        <taxon>Ascidiacea</taxon>
        <taxon>Phlebobranchia</taxon>
        <taxon>Ascidiidae</taxon>
        <taxon>Phallusia</taxon>
    </lineage>
</organism>
<comment type="subcellular location">
    <subcellularLocation>
        <location evidence="2">Nucleus membrane</location>
        <topology evidence="2">Peripheral membrane protein</topology>
        <orientation evidence="2">Nucleoplasmic side</orientation>
    </subcellularLocation>
    <subcellularLocation>
        <location evidence="1">Nucleus</location>
        <location evidence="1">Nuclear pore complex</location>
    </subcellularLocation>
    <subcellularLocation>
        <location evidence="3">Nucleus</location>
        <location evidence="3">Nucleoplasm</location>
    </subcellularLocation>
</comment>
<dbReference type="GO" id="GO:0017056">
    <property type="term" value="F:structural constituent of nuclear pore"/>
    <property type="evidence" value="ECO:0007669"/>
    <property type="project" value="InterPro"/>
</dbReference>
<dbReference type="Pfam" id="PF04096">
    <property type="entry name" value="Nucleoporin2"/>
    <property type="match status" value="1"/>
</dbReference>
<dbReference type="EMBL" id="LR788659">
    <property type="protein sequence ID" value="CAB3264521.1"/>
    <property type="molecule type" value="mRNA"/>
</dbReference>
<dbReference type="GO" id="GO:0034398">
    <property type="term" value="P:telomere tethering at nuclear periphery"/>
    <property type="evidence" value="ECO:0007669"/>
    <property type="project" value="TreeGrafter"/>
</dbReference>
<feature type="region of interest" description="Disordered" evidence="18">
    <location>
        <begin position="901"/>
        <end position="1007"/>
    </location>
</feature>
<keyword evidence="8" id="KW-0677">Repeat</keyword>
<feature type="region of interest" description="Disordered" evidence="18">
    <location>
        <begin position="649"/>
        <end position="687"/>
    </location>
</feature>
<dbReference type="GO" id="GO:0044614">
    <property type="term" value="C:nuclear pore cytoplasmic filaments"/>
    <property type="evidence" value="ECO:0007669"/>
    <property type="project" value="TreeGrafter"/>
</dbReference>
<feature type="compositionally biased region" description="Acidic residues" evidence="18">
    <location>
        <begin position="962"/>
        <end position="994"/>
    </location>
</feature>
<dbReference type="Pfam" id="PF13634">
    <property type="entry name" value="Nucleoporin_FG"/>
    <property type="match status" value="4"/>
</dbReference>
<evidence type="ECO:0000256" key="3">
    <source>
        <dbReference type="ARBA" id="ARBA00004642"/>
    </source>
</evidence>
<keyword evidence="13" id="KW-0653">Protein transport</keyword>
<dbReference type="Gene3D" id="3.30.1610.10">
    <property type="entry name" value="Peptidase S59, nucleoporin"/>
    <property type="match status" value="1"/>
</dbReference>
<dbReference type="FunFam" id="3.30.1610.10:FF:000001">
    <property type="entry name" value="Nuclear pore complex protein Nup98-Nup96"/>
    <property type="match status" value="1"/>
</dbReference>
<dbReference type="Gene3D" id="1.25.40.690">
    <property type="match status" value="1"/>
</dbReference>
<keyword evidence="7" id="KW-0645">Protease</keyword>
<dbReference type="InterPro" id="IPR037665">
    <property type="entry name" value="Nucleoporin_S59-like"/>
</dbReference>
<dbReference type="GO" id="GO:0031965">
    <property type="term" value="C:nuclear membrane"/>
    <property type="evidence" value="ECO:0007669"/>
    <property type="project" value="UniProtKB-SubCell"/>
</dbReference>
<feature type="compositionally biased region" description="Basic and acidic residues" evidence="18">
    <location>
        <begin position="995"/>
        <end position="1004"/>
    </location>
</feature>
<protein>
    <recommendedName>
        <fullName evidence="5">Nuclear pore complex protein Nup98-Nup96</fullName>
    </recommendedName>
</protein>
<dbReference type="GO" id="GO:0006606">
    <property type="term" value="P:protein import into nucleus"/>
    <property type="evidence" value="ECO:0007669"/>
    <property type="project" value="TreeGrafter"/>
</dbReference>
<dbReference type="GO" id="GO:0005654">
    <property type="term" value="C:nucleoplasm"/>
    <property type="evidence" value="ECO:0007669"/>
    <property type="project" value="UniProtKB-SubCell"/>
</dbReference>
<feature type="compositionally biased region" description="Polar residues" evidence="18">
    <location>
        <begin position="1221"/>
        <end position="1234"/>
    </location>
</feature>
<keyword evidence="6" id="KW-0813">Transport</keyword>
<dbReference type="GO" id="GO:0000973">
    <property type="term" value="P:post-transcriptional tethering of RNA polymerase II gene DNA at nuclear periphery"/>
    <property type="evidence" value="ECO:0007669"/>
    <property type="project" value="TreeGrafter"/>
</dbReference>
<sequence length="1934" mass="207354">MFNQNTSFGGSSFGNTSGGLFGNKTTTTGGGLFGSSGTGSTGGFGAKPNTGSGFSFGAANTSTGSIFGTPAAKTGNSIFGTPTTQQQGFGSSGTAGGFGSFGQQQKPGGLFGSTATSSTSTFGGGGSLFGGGTATAGFGQQQSGTGGTKFTATSGNDTMMRSGVSTTISTRHQCITAMKEYEAKSFEELRAEDYVAGRKGPGTGTAASSFGNTTSSGVFNFGQTSTAASGGGGLFGSSAAKPAFGSTSTSGGLFGSTNTSNAGGLFGNKSAGFGAAKPTSGFGSFGTATSNGKSLFGNTASKPTGSIFGNTATSTGSLFGSNTGTGTTGFGATGSTGFGGTASNIFGSKPTGFGTTTASTGFGTGTGMFGSANTSKPATGLFGGSTGFGQTNTAGSSLFGNKTGFGTTTTQSGSLFGSTFNTGAQNKGLFGNTGTAAGTTSGFNFPGSTLGGTGTTGFGSTGFGQQNTAGGTQAPATLSTGSNEQSVQMLQALLSAPFGDSPLFKNSLSDPVKRKEALKPTNPAAQKAAIQSPLYKVSPGPSSRIRPKARHPHSLSASGTPNKSHQLFAGLEQEDESVVSNRSFVARSSVKRLTIKVTPNQRGSYPGTPHGSSSSSSAPGSIASTDKEPMPSEFQRRVFSDAAETIPYKTASLPTSQGNDAITDTPVSRGPVVQSDRLNGQQGSDGNLDDTMVALNIKKSKSLPSQPVSSPLTVTKDRLAALEEDGDAEVEMNGLEEGVEKEPHPAGIILSKPGYYTIPGLGDLAKNTDKDGRCVVHNFTIGRAGYGSVFFEGELNITGMNFDEIVHIRRKEVTVYPDDNNKPSLGEGLNRKAEITLDCVWPNDKATREPVTSPERLSHMGWEQKLEQTTTKMGARFKEYRPDTGSWVFQVSHFSKYGLPESDDEVEVEAIKKPPAEGAKEDTRPKPESDETKPTKTTKLWSKRIETQDPKKSKPTGLGGDGLDEEEMSKEDIADFQDEDNAIEDAGDEAEFMDASDRAVRPPEQDAIFPVSHRMPFSARINSNRMQSMKASFFADDEESSEPHDQKPRHASVNKISSLQSPALLGGVDPRTYQSPSQAQPAQITSPADIFSSPAAASPRTRKTAQVVDRKRHKGLSSVEVTPSPVPSFLKSSVPELTSAADRGQSTPLTSRKRPPMPVIAPPRRKPFNLRGRLTRGKQNMLCDAALMLGQSFRVGWGPGWQFVHSGDKSQTGVPEEGDSPEQQPADRSSNFGLFSTPDDTMRTRPENFVIHLQQVKAAPQLPIIQSNPLSLELDQSPSDLPYLEAALKYSKVETELSETMDVDESYRRLDSSRMELSRSVAPSRVSDLPRVVPQVGAEILEEYADIAKSAWDKMRKDDPDSGTTHLCHIVFGLCQALWGHLTLHDGSRVTREDHTSFAHQMARKRDLVTWLREAIDADLAAGLRDELLDNGSNSLQRVLEALSEGRTEKAVDIALHTGNSRLALIMSQSCSTSSNRGFVARQLMEWEELEADRHVIDQAIKIYCLLAGKPVWLSSRGSINTCEGLDWKRSLFLHLVYIADSVAPVIDGIYAYRDAWKGSSEFGVYSAAPLPSYLERHRVLINFNEREESPERDVCYHLLKLYCKRSHHLDTTLDPSTTVPHALDHRVSWHTWRSLCAAGYRSHLGAHSSSTLHTSYASQLEAHGLWHQAVFVLMHIADDVEREISVRSLLGRHVTSFVQSEQEEKERFLIDELGVPESWFHECRALHSKCVGNHRNHAKHLLLSGHWKSGHNALIKNVAADDLIHDRLSDICELLKMLDDPQKYRLIPNWSTAGKIFLDHARLCELIQRLQTDEDKDQTKVLAMLEDISPEVTSLCQRVAEFHCRNPKDRLARTEMAQQALNLYTAIQDLQREHEMSHFAETQRHHVFGSAAPHVVAQQITRLRLPQDYALQDLRKIVLASFEDQLSTGNSLD</sequence>
<evidence type="ECO:0000256" key="11">
    <source>
        <dbReference type="ARBA" id="ARBA00022816"/>
    </source>
</evidence>
<feature type="region of interest" description="Disordered" evidence="18">
    <location>
        <begin position="1030"/>
        <end position="1170"/>
    </location>
</feature>
<dbReference type="PANTHER" id="PTHR23198:SF6">
    <property type="entry name" value="NUCLEAR PORE COMPLEX PROTEIN NUP98-NUP96"/>
    <property type="match status" value="1"/>
</dbReference>
<feature type="region of interest" description="Disordered" evidence="18">
    <location>
        <begin position="517"/>
        <end position="564"/>
    </location>
</feature>
<evidence type="ECO:0000256" key="9">
    <source>
        <dbReference type="ARBA" id="ARBA00022801"/>
    </source>
</evidence>
<feature type="compositionally biased region" description="Gly residues" evidence="18">
    <location>
        <begin position="90"/>
        <end position="100"/>
    </location>
</feature>
<evidence type="ECO:0000256" key="18">
    <source>
        <dbReference type="SAM" id="MobiDB-lite"/>
    </source>
</evidence>
<reference evidence="20" key="1">
    <citation type="submission" date="2020-04" db="EMBL/GenBank/DDBJ databases">
        <authorList>
            <person name="Neveu A P."/>
        </authorList>
    </citation>
    <scope>NUCLEOTIDE SEQUENCE</scope>
    <source>
        <tissue evidence="20">Whole embryo</tissue>
    </source>
</reference>
<proteinExistence type="evidence at transcript level"/>
<feature type="compositionally biased region" description="Low complexity" evidence="18">
    <location>
        <begin position="603"/>
        <end position="624"/>
    </location>
</feature>
<evidence type="ECO:0000256" key="10">
    <source>
        <dbReference type="ARBA" id="ARBA00022813"/>
    </source>
</evidence>
<feature type="region of interest" description="Disordered" evidence="18">
    <location>
        <begin position="77"/>
        <end position="117"/>
    </location>
</feature>
<keyword evidence="15" id="KW-0906">Nuclear pore complex</keyword>
<evidence type="ECO:0000256" key="1">
    <source>
        <dbReference type="ARBA" id="ARBA00004567"/>
    </source>
</evidence>
<feature type="region of interest" description="Disordered" evidence="18">
    <location>
        <begin position="1204"/>
        <end position="1234"/>
    </location>
</feature>
<dbReference type="GO" id="GO:0003723">
    <property type="term" value="F:RNA binding"/>
    <property type="evidence" value="ECO:0007669"/>
    <property type="project" value="TreeGrafter"/>
</dbReference>
<feature type="compositionally biased region" description="Polar residues" evidence="18">
    <location>
        <begin position="555"/>
        <end position="564"/>
    </location>
</feature>
<comment type="similarity">
    <text evidence="4">Belongs to the nucleoporin GLFG family.</text>
</comment>
<dbReference type="InterPro" id="IPR025574">
    <property type="entry name" value="Nucleoporin_FG_rpt"/>
</dbReference>
<dbReference type="PANTHER" id="PTHR23198">
    <property type="entry name" value="NUCLEOPORIN"/>
    <property type="match status" value="1"/>
</dbReference>
<feature type="region of interest" description="Disordered" evidence="18">
    <location>
        <begin position="595"/>
        <end position="632"/>
    </location>
</feature>
<dbReference type="FunFam" id="1.10.10.2360:FF:000001">
    <property type="entry name" value="Nuclear pore complex protein Nup98-Nup96"/>
    <property type="match status" value="1"/>
</dbReference>
<evidence type="ECO:0000256" key="8">
    <source>
        <dbReference type="ARBA" id="ARBA00022737"/>
    </source>
</evidence>
<gene>
    <name evidence="20" type="primary">Nup98</name>
</gene>
<dbReference type="Pfam" id="PF12110">
    <property type="entry name" value="Nup96"/>
    <property type="match status" value="1"/>
</dbReference>
<feature type="domain" description="Peptidase S59" evidence="19">
    <location>
        <begin position="752"/>
        <end position="894"/>
    </location>
</feature>
<evidence type="ECO:0000256" key="6">
    <source>
        <dbReference type="ARBA" id="ARBA00022448"/>
    </source>
</evidence>
<keyword evidence="11" id="KW-0509">mRNA transport</keyword>
<keyword evidence="12" id="KW-0720">Serine protease</keyword>
<dbReference type="PROSITE" id="PS51434">
    <property type="entry name" value="NUP_C"/>
    <property type="match status" value="1"/>
</dbReference>
<evidence type="ECO:0000256" key="5">
    <source>
        <dbReference type="ARBA" id="ARBA00013472"/>
    </source>
</evidence>
<dbReference type="InterPro" id="IPR021967">
    <property type="entry name" value="Nup98_C"/>
</dbReference>
<evidence type="ECO:0000256" key="16">
    <source>
        <dbReference type="ARBA" id="ARBA00023136"/>
    </source>
</evidence>
<evidence type="ECO:0000256" key="2">
    <source>
        <dbReference type="ARBA" id="ARBA00004620"/>
    </source>
</evidence>
<name>A0A6F9DMV6_9ASCI</name>
<keyword evidence="17" id="KW-0539">Nucleus</keyword>
<accession>A0A6F9DMV6</accession>
<keyword evidence="16" id="KW-0472">Membrane</keyword>
<feature type="compositionally biased region" description="Polar residues" evidence="18">
    <location>
        <begin position="465"/>
        <end position="482"/>
    </location>
</feature>
<evidence type="ECO:0000259" key="19">
    <source>
        <dbReference type="PROSITE" id="PS51434"/>
    </source>
</evidence>